<reference evidence="3" key="3">
    <citation type="submission" date="2024-02" db="EMBL/GenBank/DDBJ databases">
        <title>Comparative genomics of Cryptococcus and Kwoniella reveals pathogenesis evolution and contrasting modes of karyotype evolution via chromosome fusion or intercentromeric recombination.</title>
        <authorList>
            <person name="Coelho M.A."/>
            <person name="David-Palma M."/>
            <person name="Shea T."/>
            <person name="Bowers K."/>
            <person name="McGinley-Smith S."/>
            <person name="Mohammad A.W."/>
            <person name="Gnirke A."/>
            <person name="Yurkov A.M."/>
            <person name="Nowrousian M."/>
            <person name="Sun S."/>
            <person name="Cuomo C.A."/>
            <person name="Heitman J."/>
        </authorList>
    </citation>
    <scope>NUCLEOTIDE SEQUENCE</scope>
    <source>
        <strain evidence="3">CBS 10117</strain>
    </source>
</reference>
<evidence type="ECO:0000313" key="3">
    <source>
        <dbReference type="EMBL" id="WWC63561.1"/>
    </source>
</evidence>
<accession>A0A1A6A1G5</accession>
<feature type="chain" id="PRO_5008342018" evidence="1">
    <location>
        <begin position="21"/>
        <end position="147"/>
    </location>
</feature>
<reference evidence="3" key="2">
    <citation type="submission" date="2013-07" db="EMBL/GenBank/DDBJ databases">
        <authorList>
            <consortium name="The Broad Institute Genome Sequencing Platform"/>
            <person name="Cuomo C."/>
            <person name="Litvintseva A."/>
            <person name="Chen Y."/>
            <person name="Heitman J."/>
            <person name="Sun S."/>
            <person name="Springer D."/>
            <person name="Dromer F."/>
            <person name="Young S.K."/>
            <person name="Zeng Q."/>
            <person name="Gargeya S."/>
            <person name="Fitzgerald M."/>
            <person name="Abouelleil A."/>
            <person name="Alvarado L."/>
            <person name="Berlin A.M."/>
            <person name="Chapman S.B."/>
            <person name="Dewar J."/>
            <person name="Goldberg J."/>
            <person name="Griggs A."/>
            <person name="Gujja S."/>
            <person name="Hansen M."/>
            <person name="Howarth C."/>
            <person name="Imamovic A."/>
            <person name="Larimer J."/>
            <person name="McCowan C."/>
            <person name="Murphy C."/>
            <person name="Pearson M."/>
            <person name="Priest M."/>
            <person name="Roberts A."/>
            <person name="Saif S."/>
            <person name="Shea T."/>
            <person name="Sykes S."/>
            <person name="Wortman J."/>
            <person name="Nusbaum C."/>
            <person name="Birren B."/>
        </authorList>
    </citation>
    <scope>NUCLEOTIDE SEQUENCE</scope>
    <source>
        <strain evidence="3">CBS 10117</strain>
    </source>
</reference>
<dbReference type="GeneID" id="28969882"/>
<reference evidence="2" key="1">
    <citation type="submission" date="2013-07" db="EMBL/GenBank/DDBJ databases">
        <title>The Genome Sequence of Cryptococcus dejecticola CBS10117.</title>
        <authorList>
            <consortium name="The Broad Institute Genome Sequencing Platform"/>
            <person name="Cuomo C."/>
            <person name="Litvintseva A."/>
            <person name="Chen Y."/>
            <person name="Heitman J."/>
            <person name="Sun S."/>
            <person name="Springer D."/>
            <person name="Dromer F."/>
            <person name="Young S.K."/>
            <person name="Zeng Q."/>
            <person name="Gargeya S."/>
            <person name="Fitzgerald M."/>
            <person name="Abouelleil A."/>
            <person name="Alvarado L."/>
            <person name="Berlin A.M."/>
            <person name="Chapman S.B."/>
            <person name="Dewar J."/>
            <person name="Goldberg J."/>
            <person name="Griggs A."/>
            <person name="Gujja S."/>
            <person name="Hansen M."/>
            <person name="Howarth C."/>
            <person name="Imamovic A."/>
            <person name="Larimer J."/>
            <person name="McCowan C."/>
            <person name="Murphy C."/>
            <person name="Pearson M."/>
            <person name="Priest M."/>
            <person name="Roberts A."/>
            <person name="Saif S."/>
            <person name="Shea T."/>
            <person name="Sykes S."/>
            <person name="Wortman J."/>
            <person name="Nusbaum C."/>
            <person name="Birren B."/>
        </authorList>
    </citation>
    <scope>NUCLEOTIDE SEQUENCE [LARGE SCALE GENOMIC DNA]</scope>
    <source>
        <strain evidence="2">CBS 10117</strain>
    </source>
</reference>
<evidence type="ECO:0000313" key="4">
    <source>
        <dbReference type="Proteomes" id="UP000078595"/>
    </source>
</evidence>
<dbReference type="EMBL" id="CP144536">
    <property type="protein sequence ID" value="WWC63561.1"/>
    <property type="molecule type" value="Genomic_DNA"/>
</dbReference>
<sequence>MFSYKALVFIFTTLSITSLAAPVDPATPLVSRDDLNARAWDNPIPGVVRVQGVEGLKATVDGKTLDRSGLFRDIIFANDHRNYFIEVTNSEYTSWRAPAECAIGMGPGYSVSYEFDLLALREAVTLPFTKEVKKGDDTLSIVCYKKV</sequence>
<dbReference type="Proteomes" id="UP000078595">
    <property type="component" value="Chromosome 7"/>
</dbReference>
<feature type="signal peptide" evidence="1">
    <location>
        <begin position="1"/>
        <end position="20"/>
    </location>
</feature>
<keyword evidence="4" id="KW-1185">Reference proteome</keyword>
<proteinExistence type="predicted"/>
<dbReference type="AlphaFoldDB" id="A0A1A6A1G5"/>
<organism evidence="2">
    <name type="scientific">Kwoniella dejecticola CBS 10117</name>
    <dbReference type="NCBI Taxonomy" id="1296121"/>
    <lineage>
        <taxon>Eukaryota</taxon>
        <taxon>Fungi</taxon>
        <taxon>Dikarya</taxon>
        <taxon>Basidiomycota</taxon>
        <taxon>Agaricomycotina</taxon>
        <taxon>Tremellomycetes</taxon>
        <taxon>Tremellales</taxon>
        <taxon>Cryptococcaceae</taxon>
        <taxon>Kwoniella</taxon>
    </lineage>
</organism>
<dbReference type="OrthoDB" id="2566214at2759"/>
<gene>
    <name evidence="2" type="ORF">I303_06183</name>
    <name evidence="3" type="ORF">I303_106165</name>
</gene>
<keyword evidence="1" id="KW-0732">Signal</keyword>
<protein>
    <submittedName>
        <fullName evidence="2">Uncharacterized protein</fullName>
    </submittedName>
</protein>
<evidence type="ECO:0000256" key="1">
    <source>
        <dbReference type="SAM" id="SignalP"/>
    </source>
</evidence>
<evidence type="ECO:0000313" key="2">
    <source>
        <dbReference type="EMBL" id="OBR83898.1"/>
    </source>
</evidence>
<dbReference type="VEuPathDB" id="FungiDB:I303_06183"/>
<dbReference type="EMBL" id="KI894033">
    <property type="protein sequence ID" value="OBR83898.1"/>
    <property type="molecule type" value="Genomic_DNA"/>
</dbReference>
<dbReference type="RefSeq" id="XP_018261740.1">
    <property type="nucleotide sequence ID" value="XM_018409467.1"/>
</dbReference>
<dbReference type="KEGG" id="kdj:28969882"/>
<name>A0A1A6A1G5_9TREE</name>